<gene>
    <name evidence="3" type="ORF">NLK58_06175</name>
</gene>
<feature type="transmembrane region" description="Helical" evidence="2">
    <location>
        <begin position="332"/>
        <end position="356"/>
    </location>
</feature>
<keyword evidence="2" id="KW-0472">Membrane</keyword>
<keyword evidence="2" id="KW-0812">Transmembrane</keyword>
<keyword evidence="1" id="KW-0175">Coiled coil</keyword>
<evidence type="ECO:0000313" key="3">
    <source>
        <dbReference type="EMBL" id="WZF89780.1"/>
    </source>
</evidence>
<sequence>MTRFLKKNPFWLLALVAVLLAIVYWGLLATDRYVSRAHIVLQSPEINPASLNVSSLLSGTSGSGDLLLLKDHLESVNMIRKLDEKLKLRSHYTQPSIDWLSRLESEDVPIETFYEYMQGMIKVHFDDYAQLLQVQVQAYTPEMAQAITQALLEEGEQHMNLMGQRLAQEQVEFIDQQAQQLEQRLFEARDAILKYQNENGLVAPTQTVEAIFTTVSHLQAELALLEARIKSQKSFQSESSPEVRKLRNEAQALEQQIEIERNKLARESGESLNRVSAEYETLEMRAKFALELYSNALVALESTRVEASRKLKQISVLEYPTLPEFPTRPERLYNITVFAIMVLLIAAIFHLIASVVRDHRD</sequence>
<reference evidence="3 4" key="1">
    <citation type="submission" date="2022-07" db="EMBL/GenBank/DDBJ databases">
        <title>A copper resistant bacterium isolated from sediment samples of deep sea hydrothermal areas.</title>
        <authorList>
            <person name="Zeng X."/>
        </authorList>
    </citation>
    <scope>NUCLEOTIDE SEQUENCE [LARGE SCALE GENOMIC DNA]</scope>
    <source>
        <strain evidence="4">CuT 6</strain>
    </source>
</reference>
<evidence type="ECO:0000256" key="1">
    <source>
        <dbReference type="SAM" id="Coils"/>
    </source>
</evidence>
<proteinExistence type="predicted"/>
<evidence type="ECO:0000256" key="2">
    <source>
        <dbReference type="SAM" id="Phobius"/>
    </source>
</evidence>
<dbReference type="RefSeq" id="WP_341582323.1">
    <property type="nucleotide sequence ID" value="NZ_CP101118.1"/>
</dbReference>
<dbReference type="Proteomes" id="UP001475781">
    <property type="component" value="Chromosome"/>
</dbReference>
<dbReference type="EMBL" id="CP101118">
    <property type="protein sequence ID" value="WZF89780.1"/>
    <property type="molecule type" value="Genomic_DNA"/>
</dbReference>
<protein>
    <submittedName>
        <fullName evidence="3">Chain-length determining protein</fullName>
    </submittedName>
</protein>
<dbReference type="PANTHER" id="PTHR32309:SF13">
    <property type="entry name" value="FERRIC ENTEROBACTIN TRANSPORT PROTEIN FEPE"/>
    <property type="match status" value="1"/>
</dbReference>
<dbReference type="InterPro" id="IPR050445">
    <property type="entry name" value="Bact_polysacc_biosynth/exp"/>
</dbReference>
<name>A0ABZ2W5G3_9GAMM</name>
<feature type="coiled-coil region" evidence="1">
    <location>
        <begin position="243"/>
        <end position="270"/>
    </location>
</feature>
<accession>A0ABZ2W5G3</accession>
<keyword evidence="2" id="KW-1133">Transmembrane helix</keyword>
<dbReference type="PANTHER" id="PTHR32309">
    <property type="entry name" value="TYROSINE-PROTEIN KINASE"/>
    <property type="match status" value="1"/>
</dbReference>
<evidence type="ECO:0000313" key="4">
    <source>
        <dbReference type="Proteomes" id="UP001475781"/>
    </source>
</evidence>
<keyword evidence="4" id="KW-1185">Reference proteome</keyword>
<feature type="coiled-coil region" evidence="1">
    <location>
        <begin position="164"/>
        <end position="198"/>
    </location>
</feature>
<organism evidence="3 4">
    <name type="scientific">Marinobacter metalliresistant</name>
    <dbReference type="NCBI Taxonomy" id="2961995"/>
    <lineage>
        <taxon>Bacteria</taxon>
        <taxon>Pseudomonadati</taxon>
        <taxon>Pseudomonadota</taxon>
        <taxon>Gammaproteobacteria</taxon>
        <taxon>Pseudomonadales</taxon>
        <taxon>Marinobacteraceae</taxon>
        <taxon>Marinobacter</taxon>
    </lineage>
</organism>